<dbReference type="InterPro" id="IPR032816">
    <property type="entry name" value="VTT_dom"/>
</dbReference>
<evidence type="ECO:0000256" key="2">
    <source>
        <dbReference type="SAM" id="Phobius"/>
    </source>
</evidence>
<protein>
    <submittedName>
        <fullName evidence="4">Alkaline phosphatase</fullName>
    </submittedName>
</protein>
<comment type="similarity">
    <text evidence="1">Belongs to the DedA family.</text>
</comment>
<feature type="transmembrane region" description="Helical" evidence="2">
    <location>
        <begin position="403"/>
        <end position="423"/>
    </location>
</feature>
<keyword evidence="2" id="KW-1133">Transmembrane helix</keyword>
<dbReference type="Gene3D" id="1.20.144.10">
    <property type="entry name" value="Phosphatidic acid phosphatase type 2/haloperoxidase"/>
    <property type="match status" value="1"/>
</dbReference>
<dbReference type="STRING" id="44251.PDUR_12290"/>
<dbReference type="eggNOG" id="COG0586">
    <property type="taxonomic scope" value="Bacteria"/>
</dbReference>
<dbReference type="SMART" id="SM00014">
    <property type="entry name" value="acidPPc"/>
    <property type="match status" value="1"/>
</dbReference>
<keyword evidence="2" id="KW-0472">Membrane</keyword>
<accession>A0A089HKV4</accession>
<dbReference type="GO" id="GO:0005886">
    <property type="term" value="C:plasma membrane"/>
    <property type="evidence" value="ECO:0007669"/>
    <property type="project" value="TreeGrafter"/>
</dbReference>
<name>A0A089HKV4_PAEDU</name>
<feature type="transmembrane region" description="Helical" evidence="2">
    <location>
        <begin position="279"/>
        <end position="297"/>
    </location>
</feature>
<evidence type="ECO:0000259" key="3">
    <source>
        <dbReference type="SMART" id="SM00014"/>
    </source>
</evidence>
<feature type="transmembrane region" description="Helical" evidence="2">
    <location>
        <begin position="137"/>
        <end position="158"/>
    </location>
</feature>
<dbReference type="Pfam" id="PF01569">
    <property type="entry name" value="PAP2"/>
    <property type="match status" value="1"/>
</dbReference>
<dbReference type="AlphaFoldDB" id="A0A089HKV4"/>
<dbReference type="RefSeq" id="WP_042206439.1">
    <property type="nucleotide sequence ID" value="NZ_CP009288.1"/>
</dbReference>
<feature type="transmembrane region" description="Helical" evidence="2">
    <location>
        <begin position="170"/>
        <end position="189"/>
    </location>
</feature>
<sequence length="431" mass="48537">MNTLTAWLEHYGYGLIFFALFLEMLALPLPGEMLMSYTGLFVYEGKLNWLLSTLFASAGATAGVTLSYWIGYRLGKPFTIKYGHRIHLGEEQLARISLWFEKYGDKLLFIAFFIPGVRHITGYFCGVTRMPFRRYAVYAYSGAIFWVSLFISLGRVLGPKWEAYHRTVNRYMIIFGLVSALLTLLVYLYRKHKRRVLASLMALLIQGVRHFNSFGKVRFLVLAAFSALVLFVSLMLGLIQDFLAQEFSQFDEVASYVVHTVFGPGWQDAMNGFAKLGSLYFYGPLIVLTALGVVLRGSDRLLELSFLLWVVLGGELLDTGLRMLFHRPGSVAAGVQVFNTFPSEETLTSLTVCGFSAFLLLRHYSESLIRISVILSVILLCLLVGISRIYFNVQFPSDVAAGYVFGGVWISLNVILLEVLRLLRNNEALTA</sequence>
<feature type="transmembrane region" description="Helical" evidence="2">
    <location>
        <begin position="219"/>
        <end position="239"/>
    </location>
</feature>
<feature type="transmembrane region" description="Helical" evidence="2">
    <location>
        <begin position="12"/>
        <end position="29"/>
    </location>
</feature>
<proteinExistence type="inferred from homology"/>
<dbReference type="Pfam" id="PF09335">
    <property type="entry name" value="VTT_dom"/>
    <property type="match status" value="1"/>
</dbReference>
<dbReference type="OrthoDB" id="9782291at2"/>
<organism evidence="4 5">
    <name type="scientific">Paenibacillus durus</name>
    <name type="common">Paenibacillus azotofixans</name>
    <dbReference type="NCBI Taxonomy" id="44251"/>
    <lineage>
        <taxon>Bacteria</taxon>
        <taxon>Bacillati</taxon>
        <taxon>Bacillota</taxon>
        <taxon>Bacilli</taxon>
        <taxon>Bacillales</taxon>
        <taxon>Paenibacillaceae</taxon>
        <taxon>Paenibacillus</taxon>
    </lineage>
</organism>
<dbReference type="EMBL" id="CP009288">
    <property type="protein sequence ID" value="AIQ12591.1"/>
    <property type="molecule type" value="Genomic_DNA"/>
</dbReference>
<dbReference type="PANTHER" id="PTHR42709">
    <property type="entry name" value="ALKALINE PHOSPHATASE LIKE PROTEIN"/>
    <property type="match status" value="1"/>
</dbReference>
<dbReference type="Proteomes" id="UP000029409">
    <property type="component" value="Chromosome"/>
</dbReference>
<dbReference type="PANTHER" id="PTHR42709:SF9">
    <property type="entry name" value="ALKALINE PHOSPHATASE LIKE PROTEIN"/>
    <property type="match status" value="1"/>
</dbReference>
<feature type="domain" description="Phosphatidic acid phosphatase type 2/haloperoxidase" evidence="3">
    <location>
        <begin position="303"/>
        <end position="414"/>
    </location>
</feature>
<evidence type="ECO:0000313" key="5">
    <source>
        <dbReference type="Proteomes" id="UP000029409"/>
    </source>
</evidence>
<keyword evidence="5" id="KW-1185">Reference proteome</keyword>
<keyword evidence="2" id="KW-0812">Transmembrane</keyword>
<dbReference type="InterPro" id="IPR000326">
    <property type="entry name" value="PAP2/HPO"/>
</dbReference>
<dbReference type="SUPFAM" id="SSF48317">
    <property type="entry name" value="Acid phosphatase/Vanadium-dependent haloperoxidase"/>
    <property type="match status" value="1"/>
</dbReference>
<gene>
    <name evidence="4" type="ORF">PDUR_12290</name>
</gene>
<feature type="transmembrane region" description="Helical" evidence="2">
    <location>
        <begin position="368"/>
        <end position="391"/>
    </location>
</feature>
<reference evidence="4 5" key="1">
    <citation type="submission" date="2014-08" db="EMBL/GenBank/DDBJ databases">
        <title>Comparative genomics of the Paenibacillus odorifer group.</title>
        <authorList>
            <person name="den Bakker H.C."/>
            <person name="Tsai Y.-C."/>
            <person name="Martin N."/>
            <person name="Korlach J."/>
            <person name="Wiedmann M."/>
        </authorList>
    </citation>
    <scope>NUCLEOTIDE SEQUENCE [LARGE SCALE GENOMIC DNA]</scope>
    <source>
        <strain evidence="4 5">DSM 1735</strain>
    </source>
</reference>
<evidence type="ECO:0000313" key="4">
    <source>
        <dbReference type="EMBL" id="AIQ12591.1"/>
    </source>
</evidence>
<dbReference type="InterPro" id="IPR036938">
    <property type="entry name" value="PAP2/HPO_sf"/>
</dbReference>
<feature type="transmembrane region" description="Helical" evidence="2">
    <location>
        <begin position="49"/>
        <end position="70"/>
    </location>
</feature>
<evidence type="ECO:0000256" key="1">
    <source>
        <dbReference type="ARBA" id="ARBA00010792"/>
    </source>
</evidence>
<dbReference type="InterPro" id="IPR051311">
    <property type="entry name" value="DedA_domain"/>
</dbReference>
<dbReference type="KEGG" id="pdu:PDUR_12290"/>